<dbReference type="Proteomes" id="UP000028123">
    <property type="component" value="Unassembled WGS sequence"/>
</dbReference>
<dbReference type="InterPro" id="IPR003833">
    <property type="entry name" value="CT_C_D"/>
</dbReference>
<dbReference type="InterPro" id="IPR029000">
    <property type="entry name" value="Cyclophilin-like_dom_sf"/>
</dbReference>
<dbReference type="Gene3D" id="3.30.1360.40">
    <property type="match status" value="1"/>
</dbReference>
<dbReference type="SUPFAM" id="SSF160467">
    <property type="entry name" value="PH0987 N-terminal domain-like"/>
    <property type="match status" value="1"/>
</dbReference>
<feature type="domain" description="Carboxyltransferase" evidence="4">
    <location>
        <begin position="12"/>
        <end position="232"/>
    </location>
</feature>
<dbReference type="GO" id="GO:0016787">
    <property type="term" value="F:hydrolase activity"/>
    <property type="evidence" value="ECO:0007669"/>
    <property type="project" value="UniProtKB-KW"/>
</dbReference>
<gene>
    <name evidence="5" type="ORF">ET33_01850</name>
</gene>
<reference evidence="5 6" key="1">
    <citation type="submission" date="2014-06" db="EMBL/GenBank/DDBJ databases">
        <title>Draft genome sequence of Paenibacillus sp. MSt1.</title>
        <authorList>
            <person name="Aw Y.K."/>
            <person name="Ong K.S."/>
            <person name="Gan H.M."/>
            <person name="Lee S.M."/>
        </authorList>
    </citation>
    <scope>NUCLEOTIDE SEQUENCE [LARGE SCALE GENOMIC DNA]</scope>
    <source>
        <strain evidence="5 6">MSt1</strain>
    </source>
</reference>
<dbReference type="PANTHER" id="PTHR34698:SF2">
    <property type="entry name" value="5-OXOPROLINASE SUBUNIT B"/>
    <property type="match status" value="1"/>
</dbReference>
<dbReference type="AlphaFoldDB" id="A0A081P468"/>
<evidence type="ECO:0000256" key="3">
    <source>
        <dbReference type="ARBA" id="ARBA00022840"/>
    </source>
</evidence>
<dbReference type="GO" id="GO:0005524">
    <property type="term" value="F:ATP binding"/>
    <property type="evidence" value="ECO:0007669"/>
    <property type="project" value="UniProtKB-KW"/>
</dbReference>
<dbReference type="RefSeq" id="WP_081890313.1">
    <property type="nucleotide sequence ID" value="NZ_JNVM01000010.1"/>
</dbReference>
<keyword evidence="2" id="KW-0378">Hydrolase</keyword>
<sequence>MPDNQREERMEPEIVPLGDAAVSVQLGSGIDPKTHHQVQALAAYLERHPFPGLIEIVPAFVTVTVFYDPLKLCDPVTGESCRVRGGSGFRSPYEMIQGIIKRAAANLDNTFESASNIVHIPVCYGGELGPDLNSVAEYHGLTPEEVIEIHSSQDYLVYMIGFAPGFPYLGGLSERIATPRRSTPRLQIEAGTVGIGGNQTGIYPISTPGGWQLIGRTPLPLFRPDHPSPSLLKAGDIVRFQPIALKQFEEWREGST</sequence>
<name>A0A081P468_9BACL</name>
<dbReference type="Gene3D" id="2.40.100.10">
    <property type="entry name" value="Cyclophilin-like"/>
    <property type="match status" value="1"/>
</dbReference>
<keyword evidence="3" id="KW-0067">ATP-binding</keyword>
<evidence type="ECO:0000259" key="4">
    <source>
        <dbReference type="SMART" id="SM00796"/>
    </source>
</evidence>
<evidence type="ECO:0000256" key="2">
    <source>
        <dbReference type="ARBA" id="ARBA00022801"/>
    </source>
</evidence>
<evidence type="ECO:0000256" key="1">
    <source>
        <dbReference type="ARBA" id="ARBA00022741"/>
    </source>
</evidence>
<protein>
    <submittedName>
        <fullName evidence="5">Kinase inhibitor</fullName>
    </submittedName>
</protein>
<evidence type="ECO:0000313" key="6">
    <source>
        <dbReference type="Proteomes" id="UP000028123"/>
    </source>
</evidence>
<dbReference type="SUPFAM" id="SSF50891">
    <property type="entry name" value="Cyclophilin-like"/>
    <property type="match status" value="1"/>
</dbReference>
<accession>A0A081P468</accession>
<proteinExistence type="predicted"/>
<dbReference type="PANTHER" id="PTHR34698">
    <property type="entry name" value="5-OXOPROLINASE SUBUNIT B"/>
    <property type="match status" value="1"/>
</dbReference>
<comment type="caution">
    <text evidence="5">The sequence shown here is derived from an EMBL/GenBank/DDBJ whole genome shotgun (WGS) entry which is preliminary data.</text>
</comment>
<evidence type="ECO:0000313" key="5">
    <source>
        <dbReference type="EMBL" id="KEQ25491.1"/>
    </source>
</evidence>
<dbReference type="eggNOG" id="COG2049">
    <property type="taxonomic scope" value="Bacteria"/>
</dbReference>
<dbReference type="InterPro" id="IPR010016">
    <property type="entry name" value="PxpB"/>
</dbReference>
<keyword evidence="1" id="KW-0547">Nucleotide-binding</keyword>
<dbReference type="NCBIfam" id="TIGR00370">
    <property type="entry name" value="5-oxoprolinase subunit PxpB"/>
    <property type="match status" value="1"/>
</dbReference>
<keyword evidence="6" id="KW-1185">Reference proteome</keyword>
<dbReference type="OrthoDB" id="9778567at2"/>
<dbReference type="Pfam" id="PF02682">
    <property type="entry name" value="CT_C_D"/>
    <property type="match status" value="1"/>
</dbReference>
<dbReference type="SMART" id="SM00796">
    <property type="entry name" value="AHS1"/>
    <property type="match status" value="1"/>
</dbReference>
<dbReference type="EMBL" id="JNVM01000010">
    <property type="protein sequence ID" value="KEQ25491.1"/>
    <property type="molecule type" value="Genomic_DNA"/>
</dbReference>
<organism evidence="5 6">
    <name type="scientific">Paenibacillus tyrfis</name>
    <dbReference type="NCBI Taxonomy" id="1501230"/>
    <lineage>
        <taxon>Bacteria</taxon>
        <taxon>Bacillati</taxon>
        <taxon>Bacillota</taxon>
        <taxon>Bacilli</taxon>
        <taxon>Bacillales</taxon>
        <taxon>Paenibacillaceae</taxon>
        <taxon>Paenibacillus</taxon>
    </lineage>
</organism>